<keyword evidence="1" id="KW-0472">Membrane</keyword>
<name>A0A7W6JQX1_9SPHN</name>
<keyword evidence="1" id="KW-1133">Transmembrane helix</keyword>
<dbReference type="Proteomes" id="UP000557392">
    <property type="component" value="Unassembled WGS sequence"/>
</dbReference>
<dbReference type="InterPro" id="IPR014529">
    <property type="entry name" value="UCP026631"/>
</dbReference>
<comment type="caution">
    <text evidence="3">The sequence shown here is derived from an EMBL/GenBank/DDBJ whole genome shotgun (WGS) entry which is preliminary data.</text>
</comment>
<dbReference type="AlphaFoldDB" id="A0A7W6JQX1"/>
<accession>A0A7W6JQX1</accession>
<feature type="transmembrane region" description="Helical" evidence="1">
    <location>
        <begin position="45"/>
        <end position="69"/>
    </location>
</feature>
<dbReference type="RefSeq" id="WP_183995850.1">
    <property type="nucleotide sequence ID" value="NZ_JACIEH010000001.1"/>
</dbReference>
<dbReference type="Pfam" id="PF03703">
    <property type="entry name" value="bPH_2"/>
    <property type="match status" value="2"/>
</dbReference>
<gene>
    <name evidence="3" type="ORF">GGR46_001393</name>
</gene>
<feature type="transmembrane region" description="Helical" evidence="1">
    <location>
        <begin position="178"/>
        <end position="201"/>
    </location>
</feature>
<reference evidence="3 4" key="1">
    <citation type="submission" date="2020-08" db="EMBL/GenBank/DDBJ databases">
        <title>Genomic Encyclopedia of Type Strains, Phase IV (KMG-IV): sequencing the most valuable type-strain genomes for metagenomic binning, comparative biology and taxonomic classification.</title>
        <authorList>
            <person name="Goeker M."/>
        </authorList>
    </citation>
    <scope>NUCLEOTIDE SEQUENCE [LARGE SCALE GENOMIC DNA]</scope>
    <source>
        <strain evidence="3 4">DSM 101806</strain>
    </source>
</reference>
<evidence type="ECO:0000313" key="4">
    <source>
        <dbReference type="Proteomes" id="UP000557392"/>
    </source>
</evidence>
<dbReference type="PANTHER" id="PTHR34473:SF2">
    <property type="entry name" value="UPF0699 TRANSMEMBRANE PROTEIN YDBT"/>
    <property type="match status" value="1"/>
</dbReference>
<feature type="domain" description="YdbS-like PH" evidence="2">
    <location>
        <begin position="398"/>
        <end position="473"/>
    </location>
</feature>
<dbReference type="InterPro" id="IPR005182">
    <property type="entry name" value="YdbS-like_PH"/>
</dbReference>
<keyword evidence="4" id="KW-1185">Reference proteome</keyword>
<evidence type="ECO:0000259" key="2">
    <source>
        <dbReference type="Pfam" id="PF03703"/>
    </source>
</evidence>
<sequence length="481" mass="52813">MTDAGAAPRRLHILTVIMRFVKRAPSTLVVPPLALGFMGREFHPVLAFGAFAAIAAAVIVSTWLGWWCFTYTIGEEEVLIQHGVLRRERRSIPRGRIQDVSIERGPFARIFGLALVRIETGGGKAEEGELDSVSLAEAERLRALLRSYHPVATVVAGDEPANAEPVRRTVYAMSLGRVLLRGVFGFSMLWLAAIYGAIHSLDRVVKFDWEKWFGEAERVAIAQFSLLALALVLVVALLLGVIAGIVRTLLRDYGFTLTHEPGRFRRVRGLLTRSEIVIADRRIQLGLVHRGAISGRLGWNTVAVQTLGGSDDPTGRQELAPFATAEEAAQVIAATPLPPFERIGLRPVAPAHILRSAFRHGLPVALAFGIAGWFLPLLWWGLLLVPVSVVIALFQRSHHRYALRDTSLQVMRGVLSQRDWIVPFESIQTLTVRRSWLQRRLGVATVRVDTAGASGMHRPDVTDAPLDAALALAQALAARVD</sequence>
<evidence type="ECO:0000313" key="3">
    <source>
        <dbReference type="EMBL" id="MBB4097860.1"/>
    </source>
</evidence>
<proteinExistence type="predicted"/>
<organism evidence="3 4">
    <name type="scientific">Sphingomonas kyeonggiensis</name>
    <dbReference type="NCBI Taxonomy" id="1268553"/>
    <lineage>
        <taxon>Bacteria</taxon>
        <taxon>Pseudomonadati</taxon>
        <taxon>Pseudomonadota</taxon>
        <taxon>Alphaproteobacteria</taxon>
        <taxon>Sphingomonadales</taxon>
        <taxon>Sphingomonadaceae</taxon>
        <taxon>Sphingomonas</taxon>
    </lineage>
</organism>
<feature type="domain" description="YdbS-like PH" evidence="2">
    <location>
        <begin position="66"/>
        <end position="144"/>
    </location>
</feature>
<dbReference type="PANTHER" id="PTHR34473">
    <property type="entry name" value="UPF0699 TRANSMEMBRANE PROTEIN YDBS"/>
    <property type="match status" value="1"/>
</dbReference>
<keyword evidence="1" id="KW-0812">Transmembrane</keyword>
<dbReference type="PIRSF" id="PIRSF026631">
    <property type="entry name" value="UCP026631"/>
    <property type="match status" value="1"/>
</dbReference>
<feature type="transmembrane region" description="Helical" evidence="1">
    <location>
        <begin position="221"/>
        <end position="246"/>
    </location>
</feature>
<dbReference type="EMBL" id="JACIEH010000001">
    <property type="protein sequence ID" value="MBB4097860.1"/>
    <property type="molecule type" value="Genomic_DNA"/>
</dbReference>
<evidence type="ECO:0000256" key="1">
    <source>
        <dbReference type="SAM" id="Phobius"/>
    </source>
</evidence>
<protein>
    <submittedName>
        <fullName evidence="3">Putative membrane protein</fullName>
    </submittedName>
</protein>